<dbReference type="GO" id="GO:0030041">
    <property type="term" value="P:actin filament polymerization"/>
    <property type="evidence" value="ECO:0007669"/>
    <property type="project" value="TreeGrafter"/>
</dbReference>
<feature type="domain" description="Ciliogenesis-associated TTC17-interacting protein N-terminal" evidence="14">
    <location>
        <begin position="417"/>
        <end position="606"/>
    </location>
</feature>
<reference evidence="16" key="1">
    <citation type="submission" date="2016-11" db="UniProtKB">
        <authorList>
            <consortium name="WormBaseParasite"/>
        </authorList>
    </citation>
    <scope>IDENTIFICATION</scope>
</reference>
<evidence type="ECO:0000256" key="4">
    <source>
        <dbReference type="ARBA" id="ARBA00022475"/>
    </source>
</evidence>
<dbReference type="InterPro" id="IPR047501">
    <property type="entry name" value="DD_CATIP"/>
</dbReference>
<comment type="subcellular location">
    <subcellularLocation>
        <location evidence="2">Cell membrane</location>
    </subcellularLocation>
    <subcellularLocation>
        <location evidence="3">Cytoplasm</location>
        <location evidence="3">Cytoskeleton</location>
    </subcellularLocation>
    <subcellularLocation>
        <location evidence="1">Nucleus</location>
    </subcellularLocation>
</comment>
<dbReference type="Pfam" id="PF21772">
    <property type="entry name" value="CATIP_N"/>
    <property type="match status" value="1"/>
</dbReference>
<evidence type="ECO:0000256" key="3">
    <source>
        <dbReference type="ARBA" id="ARBA00004245"/>
    </source>
</evidence>
<keyword evidence="8" id="KW-0206">Cytoskeleton</keyword>
<dbReference type="CDD" id="cd22973">
    <property type="entry name" value="DD_CATIP"/>
    <property type="match status" value="1"/>
</dbReference>
<evidence type="ECO:0000256" key="11">
    <source>
        <dbReference type="ARBA" id="ARBA00037938"/>
    </source>
</evidence>
<keyword evidence="15" id="KW-1185">Reference proteome</keyword>
<dbReference type="Proteomes" id="UP000095280">
    <property type="component" value="Unplaced"/>
</dbReference>
<dbReference type="AlphaFoldDB" id="A0A1I8IPJ8"/>
<dbReference type="GO" id="GO:0005634">
    <property type="term" value="C:nucleus"/>
    <property type="evidence" value="ECO:0007669"/>
    <property type="project" value="UniProtKB-SubCell"/>
</dbReference>
<dbReference type="WBParaSite" id="maker-uti_cns_0014732-snap-gene-0.3-mRNA-1">
    <property type="protein sequence ID" value="maker-uti_cns_0014732-snap-gene-0.3-mRNA-1"/>
    <property type="gene ID" value="maker-uti_cns_0014732-snap-gene-0.3"/>
</dbReference>
<accession>A0A1I8IPJ8</accession>
<evidence type="ECO:0000256" key="10">
    <source>
        <dbReference type="ARBA" id="ARBA00037538"/>
    </source>
</evidence>
<evidence type="ECO:0000256" key="12">
    <source>
        <dbReference type="ARBA" id="ARBA00039249"/>
    </source>
</evidence>
<dbReference type="GO" id="GO:0044782">
    <property type="term" value="P:cilium organization"/>
    <property type="evidence" value="ECO:0007669"/>
    <property type="project" value="TreeGrafter"/>
</dbReference>
<feature type="region of interest" description="Disordered" evidence="13">
    <location>
        <begin position="705"/>
        <end position="737"/>
    </location>
</feature>
<dbReference type="GO" id="GO:0005856">
    <property type="term" value="C:cytoskeleton"/>
    <property type="evidence" value="ECO:0007669"/>
    <property type="project" value="UniProtKB-SubCell"/>
</dbReference>
<feature type="compositionally biased region" description="Gly residues" evidence="13">
    <location>
        <begin position="35"/>
        <end position="58"/>
    </location>
</feature>
<keyword evidence="7" id="KW-0472">Membrane</keyword>
<evidence type="ECO:0000256" key="7">
    <source>
        <dbReference type="ARBA" id="ARBA00023136"/>
    </source>
</evidence>
<keyword evidence="9" id="KW-0539">Nucleus</keyword>
<evidence type="ECO:0000256" key="2">
    <source>
        <dbReference type="ARBA" id="ARBA00004236"/>
    </source>
</evidence>
<evidence type="ECO:0000313" key="15">
    <source>
        <dbReference type="Proteomes" id="UP000095280"/>
    </source>
</evidence>
<keyword evidence="6" id="KW-0970">Cilium biogenesis/degradation</keyword>
<feature type="region of interest" description="Disordered" evidence="13">
    <location>
        <begin position="28"/>
        <end position="58"/>
    </location>
</feature>
<keyword evidence="4" id="KW-1003">Cell membrane</keyword>
<dbReference type="GO" id="GO:0005886">
    <property type="term" value="C:plasma membrane"/>
    <property type="evidence" value="ECO:0007669"/>
    <property type="project" value="UniProtKB-SubCell"/>
</dbReference>
<evidence type="ECO:0000313" key="16">
    <source>
        <dbReference type="WBParaSite" id="maker-uti_cns_0014732-snap-gene-0.3-mRNA-1"/>
    </source>
</evidence>
<name>A0A1I8IPJ8_9PLAT</name>
<organism evidence="15 16">
    <name type="scientific">Macrostomum lignano</name>
    <dbReference type="NCBI Taxonomy" id="282301"/>
    <lineage>
        <taxon>Eukaryota</taxon>
        <taxon>Metazoa</taxon>
        <taxon>Spiralia</taxon>
        <taxon>Lophotrochozoa</taxon>
        <taxon>Platyhelminthes</taxon>
        <taxon>Rhabditophora</taxon>
        <taxon>Macrostomorpha</taxon>
        <taxon>Macrostomida</taxon>
        <taxon>Macrostomidae</taxon>
        <taxon>Macrostomum</taxon>
    </lineage>
</organism>
<evidence type="ECO:0000259" key="14">
    <source>
        <dbReference type="Pfam" id="PF21772"/>
    </source>
</evidence>
<sequence>MRVVPNRGDDQSVDYRSNVRQVKFGMSAEESSRFEGGGGGGGSGAPGGGSGGSTSGFGRGGGHLLKQPIVVGTLNPFDQPVIRQYILPMFDSLMEAFLTNSSLLRAACHQTRCRLELGRRILNRKMLHGSWAKYIPLSISGPSVNAIDCCDKMLRKYVPDYQFRQVYNKEATCCMFIKEDTPDNAELCFSHQRTGMATTKFANLKLESPFLRSETEASRMPWKQGLTKYGRAAVAKGQSRRCVEFVYANAFHRRTGNVPNSCTGVTAITRRQEMQEEATMLRHMQLEEKKRMLLPLSKPLIGYLSSSCGFGSFQYSPIGWLKASFLRNGVSLAFTWSNADLLTLVGAGGLDTNSRLKKSVFVTEAVTGSTASPLNSSSASPPSATCRRSRRSYRNWRSPRILRFQAILPWLFCESCMSVEKAIKFGDPCLLVTASSHGLIDNVPCGTSISCYVTFNLETIEQRQHEYVKLENHPLDRRVDIVRCDEGLRVTKNVVQGERKETASKVMPYGAMEGFISEGANLLLQRLLITKIFPSFFDVLSFDSDSNLCQASYTFLGEKSQLIGGQPVQVLGVQRVIQSMTDVPTSWQTYFLKDSHLITRAQVGSPVIMKVLQIPELIEPDERIPKPDFPKRELQWEDDLELYSRYSERKEAIKADHLSYMRDHPELSAMMSDFLQHLLLRKPANPVQSAAEYFASFSTRLPPQASFIRSGSAGPADAEGRRSNTPGRASAAKREAI</sequence>
<keyword evidence="5" id="KW-0963">Cytoplasm</keyword>
<evidence type="ECO:0000256" key="5">
    <source>
        <dbReference type="ARBA" id="ARBA00022490"/>
    </source>
</evidence>
<protein>
    <recommendedName>
        <fullName evidence="12">Ciliogenesis-associated TTC17-interacting protein</fullName>
    </recommendedName>
</protein>
<dbReference type="InterPro" id="IPR048777">
    <property type="entry name" value="CATIP_N"/>
</dbReference>
<proteinExistence type="inferred from homology"/>
<comment type="similarity">
    <text evidence="11">Belongs to the CATIP family.</text>
</comment>
<dbReference type="PANTHER" id="PTHR15505:SF3">
    <property type="entry name" value="CILIOGENESIS-ASSOCIATED TTC17-INTERACTING PROTEIN"/>
    <property type="match status" value="1"/>
</dbReference>
<evidence type="ECO:0000256" key="6">
    <source>
        <dbReference type="ARBA" id="ARBA00022794"/>
    </source>
</evidence>
<comment type="function">
    <text evidence="10">Plays a role in primary ciliogenesis by modulating actin polymerization.</text>
</comment>
<evidence type="ECO:0000256" key="9">
    <source>
        <dbReference type="ARBA" id="ARBA00023242"/>
    </source>
</evidence>
<evidence type="ECO:0000256" key="13">
    <source>
        <dbReference type="SAM" id="MobiDB-lite"/>
    </source>
</evidence>
<evidence type="ECO:0000256" key="1">
    <source>
        <dbReference type="ARBA" id="ARBA00004123"/>
    </source>
</evidence>
<dbReference type="PANTHER" id="PTHR15505">
    <property type="entry name" value="RIIA DOMAIN-CONTAINING PROTEIN 1"/>
    <property type="match status" value="1"/>
</dbReference>
<evidence type="ECO:0000256" key="8">
    <source>
        <dbReference type="ARBA" id="ARBA00023212"/>
    </source>
</evidence>